<sequence>MTYDIKISRKCYIIEIESDRIFHINVTILFPIAIFPFALATDHWTCGNNPRAPNGALSGSGVCNHWVNGNIVATQRCSGVNQINRTSHVLILITVVGQAQTIMVALLLRTVAHLLPIMGICTVVPFLIKDV</sequence>
<keyword evidence="3" id="KW-1185">Reference proteome</keyword>
<keyword evidence="1" id="KW-0812">Transmembrane</keyword>
<dbReference type="GeneID" id="19403778"/>
<reference evidence="2 3" key="1">
    <citation type="journal article" date="2012" name="PLoS Pathog.">
        <title>Diverse lifestyles and strategies of plant pathogenesis encoded in the genomes of eighteen Dothideomycetes fungi.</title>
        <authorList>
            <person name="Ohm R.A."/>
            <person name="Feau N."/>
            <person name="Henrissat B."/>
            <person name="Schoch C.L."/>
            <person name="Horwitz B.A."/>
            <person name="Barry K.W."/>
            <person name="Condon B.J."/>
            <person name="Copeland A.C."/>
            <person name="Dhillon B."/>
            <person name="Glaser F."/>
            <person name="Hesse C.N."/>
            <person name="Kosti I."/>
            <person name="LaButti K."/>
            <person name="Lindquist E.A."/>
            <person name="Lucas S."/>
            <person name="Salamov A.A."/>
            <person name="Bradshaw R.E."/>
            <person name="Ciuffetti L."/>
            <person name="Hamelin R.C."/>
            <person name="Kema G.H.J."/>
            <person name="Lawrence C."/>
            <person name="Scott J.A."/>
            <person name="Spatafora J.W."/>
            <person name="Turgeon B.G."/>
            <person name="de Wit P.J.G.M."/>
            <person name="Zhong S."/>
            <person name="Goodwin S.B."/>
            <person name="Grigoriev I.V."/>
        </authorList>
    </citation>
    <scope>NUCLEOTIDE SEQUENCE [LARGE SCALE GENOMIC DNA]</scope>
    <source>
        <strain evidence="3">28A</strain>
    </source>
</reference>
<dbReference type="AlphaFoldDB" id="R0JPS1"/>
<feature type="transmembrane region" description="Helical" evidence="1">
    <location>
        <begin position="21"/>
        <end position="40"/>
    </location>
</feature>
<dbReference type="HOGENOM" id="CLU_1928899_0_0_1"/>
<evidence type="ECO:0000313" key="3">
    <source>
        <dbReference type="Proteomes" id="UP000016935"/>
    </source>
</evidence>
<dbReference type="RefSeq" id="XP_008028788.1">
    <property type="nucleotide sequence ID" value="XM_008030597.1"/>
</dbReference>
<keyword evidence="1" id="KW-0472">Membrane</keyword>
<reference evidence="2 3" key="2">
    <citation type="journal article" date="2013" name="PLoS Genet.">
        <title>Comparative genome structure, secondary metabolite, and effector coding capacity across Cochliobolus pathogens.</title>
        <authorList>
            <person name="Condon B.J."/>
            <person name="Leng Y."/>
            <person name="Wu D."/>
            <person name="Bushley K.E."/>
            <person name="Ohm R.A."/>
            <person name="Otillar R."/>
            <person name="Martin J."/>
            <person name="Schackwitz W."/>
            <person name="Grimwood J."/>
            <person name="MohdZainudin N."/>
            <person name="Xue C."/>
            <person name="Wang R."/>
            <person name="Manning V.A."/>
            <person name="Dhillon B."/>
            <person name="Tu Z.J."/>
            <person name="Steffenson B.J."/>
            <person name="Salamov A."/>
            <person name="Sun H."/>
            <person name="Lowry S."/>
            <person name="LaButti K."/>
            <person name="Han J."/>
            <person name="Copeland A."/>
            <person name="Lindquist E."/>
            <person name="Barry K."/>
            <person name="Schmutz J."/>
            <person name="Baker S.E."/>
            <person name="Ciuffetti L.M."/>
            <person name="Grigoriev I.V."/>
            <person name="Zhong S."/>
            <person name="Turgeon B.G."/>
        </authorList>
    </citation>
    <scope>NUCLEOTIDE SEQUENCE [LARGE SCALE GENOMIC DNA]</scope>
    <source>
        <strain evidence="3">28A</strain>
    </source>
</reference>
<name>R0JPS1_EXST2</name>
<protein>
    <submittedName>
        <fullName evidence="2">Uncharacterized protein</fullName>
    </submittedName>
</protein>
<accession>R0JPS1</accession>
<keyword evidence="1" id="KW-1133">Transmembrane helix</keyword>
<dbReference type="EMBL" id="KB908833">
    <property type="protein sequence ID" value="EOA83143.1"/>
    <property type="molecule type" value="Genomic_DNA"/>
</dbReference>
<dbReference type="Proteomes" id="UP000016935">
    <property type="component" value="Unassembled WGS sequence"/>
</dbReference>
<organism evidence="2 3">
    <name type="scientific">Exserohilum turcicum (strain 28A)</name>
    <name type="common">Northern leaf blight fungus</name>
    <name type="synonym">Setosphaeria turcica</name>
    <dbReference type="NCBI Taxonomy" id="671987"/>
    <lineage>
        <taxon>Eukaryota</taxon>
        <taxon>Fungi</taxon>
        <taxon>Dikarya</taxon>
        <taxon>Ascomycota</taxon>
        <taxon>Pezizomycotina</taxon>
        <taxon>Dothideomycetes</taxon>
        <taxon>Pleosporomycetidae</taxon>
        <taxon>Pleosporales</taxon>
        <taxon>Pleosporineae</taxon>
        <taxon>Pleosporaceae</taxon>
        <taxon>Exserohilum</taxon>
    </lineage>
</organism>
<evidence type="ECO:0000256" key="1">
    <source>
        <dbReference type="SAM" id="Phobius"/>
    </source>
</evidence>
<evidence type="ECO:0000313" key="2">
    <source>
        <dbReference type="EMBL" id="EOA83143.1"/>
    </source>
</evidence>
<proteinExistence type="predicted"/>
<gene>
    <name evidence="2" type="ORF">SETTUDRAFT_33465</name>
</gene>